<evidence type="ECO:0000313" key="2">
    <source>
        <dbReference type="Proteomes" id="UP001140510"/>
    </source>
</evidence>
<evidence type="ECO:0000313" key="1">
    <source>
        <dbReference type="EMBL" id="KAJ4395231.1"/>
    </source>
</evidence>
<sequence length="270" mass="30508">MPATFVPLPSPTEGEVNYNATHLSTRPALQLRLNNLWGTDALGEPGSGNGHCVEFAEFTPSNGESEFCRDEDENWHDRVPADTLKLLIDQREGIVSTMSSTIGHDTESAVPGRQQMFFDPELTFNSDAGSDDSDRYVDFQCDTLADYYERKAICDKITNCDIEQVCRVWDLARDFKLTAKSYTIGTDPDGDIRNGDVYDVEYIMHYHSAQNADADFTCASYARQADTSPLSKKVDTSEEGKRFRREFINHNLHPSKPDAEFVKMFYPWQG</sequence>
<dbReference type="EMBL" id="JAPEVA010000168">
    <property type="protein sequence ID" value="KAJ4395231.1"/>
    <property type="molecule type" value="Genomic_DNA"/>
</dbReference>
<proteinExistence type="predicted"/>
<reference evidence="1" key="1">
    <citation type="submission" date="2022-10" db="EMBL/GenBank/DDBJ databases">
        <title>Tapping the CABI collections for fungal endophytes: first genome assemblies for Collariella, Neodidymelliopsis, Ascochyta clinopodiicola, Didymella pomorum, Didymosphaeria variabile, Neocosmospora piperis and Neocucurbitaria cava.</title>
        <authorList>
            <person name="Hill R."/>
        </authorList>
    </citation>
    <scope>NUCLEOTIDE SEQUENCE</scope>
    <source>
        <strain evidence="1">IMI 355091</strain>
    </source>
</reference>
<gene>
    <name evidence="1" type="ORF">N0V91_010981</name>
</gene>
<protein>
    <submittedName>
        <fullName evidence="1">Uncharacterized protein</fullName>
    </submittedName>
</protein>
<dbReference type="AlphaFoldDB" id="A0A9W9D0Z2"/>
<name>A0A9W9D0Z2_9PLEO</name>
<keyword evidence="2" id="KW-1185">Reference proteome</keyword>
<dbReference type="OrthoDB" id="291007at2759"/>
<organism evidence="1 2">
    <name type="scientific">Didymella pomorum</name>
    <dbReference type="NCBI Taxonomy" id="749634"/>
    <lineage>
        <taxon>Eukaryota</taxon>
        <taxon>Fungi</taxon>
        <taxon>Dikarya</taxon>
        <taxon>Ascomycota</taxon>
        <taxon>Pezizomycotina</taxon>
        <taxon>Dothideomycetes</taxon>
        <taxon>Pleosporomycetidae</taxon>
        <taxon>Pleosporales</taxon>
        <taxon>Pleosporineae</taxon>
        <taxon>Didymellaceae</taxon>
        <taxon>Didymella</taxon>
    </lineage>
</organism>
<comment type="caution">
    <text evidence="1">The sequence shown here is derived from an EMBL/GenBank/DDBJ whole genome shotgun (WGS) entry which is preliminary data.</text>
</comment>
<dbReference type="Proteomes" id="UP001140510">
    <property type="component" value="Unassembled WGS sequence"/>
</dbReference>
<accession>A0A9W9D0Z2</accession>